<comment type="similarity">
    <text evidence="2 8">Belongs to the glycosyltransferase 92 family.</text>
</comment>
<dbReference type="EC" id="2.4.1.-" evidence="8"/>
<keyword evidence="3 8" id="KW-0328">Glycosyltransferase</keyword>
<reference evidence="10" key="1">
    <citation type="submission" date="2016-11" db="UniProtKB">
        <authorList>
            <consortium name="WormBaseParasite"/>
        </authorList>
    </citation>
    <scope>IDENTIFICATION</scope>
</reference>
<evidence type="ECO:0000256" key="1">
    <source>
        <dbReference type="ARBA" id="ARBA00004167"/>
    </source>
</evidence>
<evidence type="ECO:0000313" key="10">
    <source>
        <dbReference type="WBParaSite" id="Csp11.Scaffold533.g3194.t2"/>
    </source>
</evidence>
<dbReference type="PANTHER" id="PTHR21645">
    <property type="entry name" value="GLYCOSYLTRANSFERASE FAMILY 92 PROTEIN"/>
    <property type="match status" value="1"/>
</dbReference>
<dbReference type="PANTHER" id="PTHR21645:SF17">
    <property type="entry name" value="GLYCOSYLTRANSFERASE FAMILY 92 PROTEIN-RELATED"/>
    <property type="match status" value="1"/>
</dbReference>
<accession>A0A1I7T7K6</accession>
<keyword evidence="4 8" id="KW-0808">Transferase</keyword>
<dbReference type="GO" id="GO:0016757">
    <property type="term" value="F:glycosyltransferase activity"/>
    <property type="evidence" value="ECO:0007669"/>
    <property type="project" value="UniProtKB-UniRule"/>
</dbReference>
<name>A0A1I7T7K6_9PELO</name>
<organism evidence="9 10">
    <name type="scientific">Caenorhabditis tropicalis</name>
    <dbReference type="NCBI Taxonomy" id="1561998"/>
    <lineage>
        <taxon>Eukaryota</taxon>
        <taxon>Metazoa</taxon>
        <taxon>Ecdysozoa</taxon>
        <taxon>Nematoda</taxon>
        <taxon>Chromadorea</taxon>
        <taxon>Rhabditida</taxon>
        <taxon>Rhabditina</taxon>
        <taxon>Rhabditomorpha</taxon>
        <taxon>Rhabditoidea</taxon>
        <taxon>Rhabditidae</taxon>
        <taxon>Peloderinae</taxon>
        <taxon>Caenorhabditis</taxon>
    </lineage>
</organism>
<evidence type="ECO:0000313" key="9">
    <source>
        <dbReference type="Proteomes" id="UP000095282"/>
    </source>
</evidence>
<comment type="subcellular location">
    <subcellularLocation>
        <location evidence="1">Membrane</location>
        <topology evidence="1">Single-pass membrane protein</topology>
    </subcellularLocation>
</comment>
<evidence type="ECO:0000256" key="4">
    <source>
        <dbReference type="ARBA" id="ARBA00022679"/>
    </source>
</evidence>
<dbReference type="WBParaSite" id="Csp11.Scaffold533.g3194.t2">
    <property type="protein sequence ID" value="Csp11.Scaffold533.g3194.t2"/>
    <property type="gene ID" value="Csp11.Scaffold533.g3194"/>
</dbReference>
<evidence type="ECO:0000256" key="3">
    <source>
        <dbReference type="ARBA" id="ARBA00022676"/>
    </source>
</evidence>
<evidence type="ECO:0000256" key="5">
    <source>
        <dbReference type="ARBA" id="ARBA00022692"/>
    </source>
</evidence>
<dbReference type="AlphaFoldDB" id="A0A1I7T7K6"/>
<dbReference type="InterPro" id="IPR052012">
    <property type="entry name" value="GTase_92"/>
</dbReference>
<evidence type="ECO:0000256" key="7">
    <source>
        <dbReference type="ARBA" id="ARBA00023136"/>
    </source>
</evidence>
<dbReference type="GO" id="GO:0016020">
    <property type="term" value="C:membrane"/>
    <property type="evidence" value="ECO:0007669"/>
    <property type="project" value="UniProtKB-SubCell"/>
</dbReference>
<dbReference type="Proteomes" id="UP000095282">
    <property type="component" value="Unplaced"/>
</dbReference>
<dbReference type="InterPro" id="IPR008166">
    <property type="entry name" value="Glyco_transf_92"/>
</dbReference>
<protein>
    <recommendedName>
        <fullName evidence="8">Glycosyltransferase family 92 protein</fullName>
        <ecNumber evidence="8">2.4.1.-</ecNumber>
    </recommendedName>
</protein>
<proteinExistence type="inferred from homology"/>
<dbReference type="Pfam" id="PF01697">
    <property type="entry name" value="Glyco_transf_92"/>
    <property type="match status" value="1"/>
</dbReference>
<evidence type="ECO:0000256" key="8">
    <source>
        <dbReference type="RuleBase" id="RU366017"/>
    </source>
</evidence>
<evidence type="ECO:0000256" key="6">
    <source>
        <dbReference type="ARBA" id="ARBA00022989"/>
    </source>
</evidence>
<keyword evidence="9" id="KW-1185">Reference proteome</keyword>
<keyword evidence="5" id="KW-0812">Transmembrane</keyword>
<keyword evidence="6" id="KW-1133">Transmembrane helix</keyword>
<evidence type="ECO:0000256" key="2">
    <source>
        <dbReference type="ARBA" id="ARBA00007647"/>
    </source>
</evidence>
<sequence>MSINLGQNKKNYIDLQFGALTDSTDIVVMSKNKTSGIVSRTNYERITPHDNCMMISIFATVQLLPNPEFISMVSTDQITLIPYKIVSYEKKPVVFCVSPVYVSEQWQNFLMAVHIFKQFGGHMHIYLVSAVTSFFELMQEYDKSGYVTIQPWSRMLFPYVPGSIVDAYSQVEFQNTAAAHTDCLLQYKEAADFVALFNLNDILIPKIAPTYVEEFHSLIGNRSDVVYLFYESINYQATVFNNTKFFIEDMISSLTEIDRGHHGKVVINTQKLNYTYMYRPVYLKDGSSLDVTDNFITHLKSIVWKEENTLVTLGVGHDTIAEEKFNRTVPNTVFYGADPIIEPNRQMYSAFGKFFPFAIGRNPGFTNFRVLPNQNQKTRNYVRQDRIDFAWIDIEGGEFEFLDQLHNDVKICQLNMEVHKKFREKDSAQIFHDFILRILEDKKYIFMKSLYTDIGVHRMFFLNLEDRECVAKFFA</sequence>
<keyword evidence="7" id="KW-0472">Membrane</keyword>